<gene>
    <name evidence="4" type="ORF">CHU32_16825</name>
    <name evidence="3" type="ORF">CHU33_22105</name>
</gene>
<dbReference type="AlphaFoldDB" id="A0A2P5GME9"/>
<dbReference type="OrthoDB" id="6504225at2"/>
<dbReference type="GO" id="GO:0043709">
    <property type="term" value="P:cell adhesion involved in single-species biofilm formation"/>
    <property type="evidence" value="ECO:0007669"/>
    <property type="project" value="TreeGrafter"/>
</dbReference>
<comment type="caution">
    <text evidence="4">The sequence shown here is derived from an EMBL/GenBank/DDBJ whole genome shotgun (WGS) entry which is preliminary data.</text>
</comment>
<organism evidence="4 6">
    <name type="scientific">Superficieibacter electus</name>
    <dbReference type="NCBI Taxonomy" id="2022662"/>
    <lineage>
        <taxon>Bacteria</taxon>
        <taxon>Pseudomonadati</taxon>
        <taxon>Pseudomonadota</taxon>
        <taxon>Gammaproteobacteria</taxon>
        <taxon>Enterobacterales</taxon>
        <taxon>Enterobacteriaceae</taxon>
        <taxon>Superficieibacter</taxon>
    </lineage>
</organism>
<proteinExistence type="predicted"/>
<dbReference type="Gene3D" id="2.60.40.1090">
    <property type="entry name" value="Fimbrial-type adhesion domain"/>
    <property type="match status" value="1"/>
</dbReference>
<dbReference type="InterPro" id="IPR050263">
    <property type="entry name" value="Bact_Fimbrial_Adh_Pro"/>
</dbReference>
<dbReference type="GO" id="GO:0009289">
    <property type="term" value="C:pilus"/>
    <property type="evidence" value="ECO:0007669"/>
    <property type="project" value="InterPro"/>
</dbReference>
<name>A0A2P5GME9_9ENTR</name>
<evidence type="ECO:0000313" key="3">
    <source>
        <dbReference type="EMBL" id="POP41577.1"/>
    </source>
</evidence>
<evidence type="ECO:0000259" key="2">
    <source>
        <dbReference type="Pfam" id="PF00419"/>
    </source>
</evidence>
<accession>A0A2P5GME9</accession>
<evidence type="ECO:0000256" key="1">
    <source>
        <dbReference type="SAM" id="SignalP"/>
    </source>
</evidence>
<evidence type="ECO:0000313" key="6">
    <source>
        <dbReference type="Proteomes" id="UP000247005"/>
    </source>
</evidence>
<dbReference type="Proteomes" id="UP000237073">
    <property type="component" value="Unassembled WGS sequence"/>
</dbReference>
<dbReference type="RefSeq" id="WP_103678203.1">
    <property type="nucleotide sequence ID" value="NZ_PQGD01000013.1"/>
</dbReference>
<dbReference type="SUPFAM" id="SSF49401">
    <property type="entry name" value="Bacterial adhesins"/>
    <property type="match status" value="1"/>
</dbReference>
<dbReference type="EMBL" id="PQGE01000025">
    <property type="protein sequence ID" value="POP41577.1"/>
    <property type="molecule type" value="Genomic_DNA"/>
</dbReference>
<keyword evidence="1" id="KW-0732">Signal</keyword>
<sequence length="203" mass="21858">MRQTRFMMRPTLALLAALAAGPWPVATQADDSGMDVNFTARFLANTCLISLENGGDVTLPTVDRDWFYNTDSSDRLQPETDAGGTPFTIQVVSCDMPPAGSADNQQLHFQFTPQAALNPDHMQVFVNEASGNAAENVGVVVFSAAHRSNVLNSDGSSDVLYDLSSLPKPRFPASYAFYARYQNTGPVGSGLVTSNVVVNVTYQ</sequence>
<dbReference type="InterPro" id="IPR036937">
    <property type="entry name" value="Adhesion_dom_fimbrial_sf"/>
</dbReference>
<reference evidence="5 6" key="1">
    <citation type="submission" date="2018-01" db="EMBL/GenBank/DDBJ databases">
        <title>Superficieibacter electus gen. nov., sp. nov., an extended-spectrum beta-lactamase possessing member of the Enterobacteriaceae family, isolated from intensive care unit surfaces.</title>
        <authorList>
            <person name="Potter R.F."/>
            <person name="D'Souza A.W."/>
        </authorList>
    </citation>
    <scope>NUCLEOTIDE SEQUENCE [LARGE SCALE GENOMIC DNA]</scope>
    <source>
        <strain evidence="4 6">BP-1</strain>
        <strain evidence="3 5">BP-2</strain>
    </source>
</reference>
<dbReference type="NCBIfam" id="NF011794">
    <property type="entry name" value="PRK15262.1"/>
    <property type="match status" value="1"/>
</dbReference>
<evidence type="ECO:0000313" key="5">
    <source>
        <dbReference type="Proteomes" id="UP000237073"/>
    </source>
</evidence>
<dbReference type="Proteomes" id="UP000247005">
    <property type="component" value="Unassembled WGS sequence"/>
</dbReference>
<feature type="chain" id="PRO_5015117812" evidence="1">
    <location>
        <begin position="30"/>
        <end position="203"/>
    </location>
</feature>
<dbReference type="EMBL" id="PQGD01000013">
    <property type="protein sequence ID" value="POP47006.1"/>
    <property type="molecule type" value="Genomic_DNA"/>
</dbReference>
<dbReference type="PANTHER" id="PTHR33420:SF5">
    <property type="entry name" value="FIMBRIAL SUBUNIT"/>
    <property type="match status" value="1"/>
</dbReference>
<feature type="domain" description="Fimbrial-type adhesion" evidence="2">
    <location>
        <begin position="37"/>
        <end position="203"/>
    </location>
</feature>
<dbReference type="PANTHER" id="PTHR33420">
    <property type="entry name" value="FIMBRIAL SUBUNIT ELFA-RELATED"/>
    <property type="match status" value="1"/>
</dbReference>
<protein>
    <submittedName>
        <fullName evidence="4">Fimbrial protein</fullName>
    </submittedName>
</protein>
<evidence type="ECO:0000313" key="4">
    <source>
        <dbReference type="EMBL" id="POP47006.1"/>
    </source>
</evidence>
<dbReference type="Pfam" id="PF00419">
    <property type="entry name" value="Fimbrial"/>
    <property type="match status" value="1"/>
</dbReference>
<dbReference type="InterPro" id="IPR008966">
    <property type="entry name" value="Adhesion_dom_sf"/>
</dbReference>
<keyword evidence="5" id="KW-1185">Reference proteome</keyword>
<feature type="signal peptide" evidence="1">
    <location>
        <begin position="1"/>
        <end position="29"/>
    </location>
</feature>
<dbReference type="InterPro" id="IPR000259">
    <property type="entry name" value="Adhesion_dom_fimbrial"/>
</dbReference>